<dbReference type="InterPro" id="IPR000189">
    <property type="entry name" value="Transglyc_AS"/>
</dbReference>
<dbReference type="CDD" id="cd16894">
    <property type="entry name" value="MltD-like"/>
    <property type="match status" value="1"/>
</dbReference>
<evidence type="ECO:0000313" key="4">
    <source>
        <dbReference type="Proteomes" id="UP000027192"/>
    </source>
</evidence>
<protein>
    <recommendedName>
        <fullName evidence="2">Transglycosylase SLT domain-containing protein</fullName>
    </recommendedName>
</protein>
<name>A0A066RTA6_9GAMM</name>
<dbReference type="Gene3D" id="1.10.530.10">
    <property type="match status" value="1"/>
</dbReference>
<feature type="domain" description="Transglycosylase SLT" evidence="2">
    <location>
        <begin position="73"/>
        <end position="184"/>
    </location>
</feature>
<comment type="caution">
    <text evidence="3">The sequence shown here is derived from an EMBL/GenBank/DDBJ whole genome shotgun (WGS) entry which is preliminary data.</text>
</comment>
<gene>
    <name evidence="3" type="ORF">EA58_14370</name>
</gene>
<evidence type="ECO:0000313" key="3">
    <source>
        <dbReference type="EMBL" id="KDM90937.1"/>
    </source>
</evidence>
<evidence type="ECO:0000256" key="1">
    <source>
        <dbReference type="ARBA" id="ARBA00007734"/>
    </source>
</evidence>
<accession>A0A066RTA6</accession>
<comment type="similarity">
    <text evidence="1">Belongs to the transglycosylase Slt family.</text>
</comment>
<dbReference type="SUPFAM" id="SSF53955">
    <property type="entry name" value="Lysozyme-like"/>
    <property type="match status" value="1"/>
</dbReference>
<dbReference type="PANTHER" id="PTHR37423">
    <property type="entry name" value="SOLUBLE LYTIC MUREIN TRANSGLYCOSYLASE-RELATED"/>
    <property type="match status" value="1"/>
</dbReference>
<dbReference type="Proteomes" id="UP000027192">
    <property type="component" value="Unassembled WGS sequence"/>
</dbReference>
<dbReference type="Pfam" id="PF01464">
    <property type="entry name" value="SLT"/>
    <property type="match status" value="1"/>
</dbReference>
<dbReference type="PANTHER" id="PTHR37423:SF2">
    <property type="entry name" value="MEMBRANE-BOUND LYTIC MUREIN TRANSGLYCOSYLASE C"/>
    <property type="match status" value="1"/>
</dbReference>
<dbReference type="STRING" id="1654360.EA58_14370"/>
<dbReference type="GO" id="GO:0000270">
    <property type="term" value="P:peptidoglycan metabolic process"/>
    <property type="evidence" value="ECO:0007669"/>
    <property type="project" value="InterPro"/>
</dbReference>
<evidence type="ECO:0000259" key="2">
    <source>
        <dbReference type="Pfam" id="PF01464"/>
    </source>
</evidence>
<sequence length="220" mass="25419">MLCLTNIFKKMRHLLPVALLFFSFHAKAIYNYKNYPWTQTGDKLVAYASVHKDKLLKNAEAIYPRYEQYVPYIREIAAKYKAPLEIAALAAIESGFNPTARSPAGAVGMWQFMKPTARDYGLQINPAVDERLDWKKSTEAAVQYIQWLAETRYGNDYETAIMAYNYGVGNMDKVIRRAKTPNAWMLIHANLVPLETEEHLLKFLIYVQIFKYLDLHGVQQ</sequence>
<dbReference type="GO" id="GO:0016020">
    <property type="term" value="C:membrane"/>
    <property type="evidence" value="ECO:0007669"/>
    <property type="project" value="InterPro"/>
</dbReference>
<dbReference type="EMBL" id="JMIB01000027">
    <property type="protein sequence ID" value="KDM90937.1"/>
    <property type="molecule type" value="Genomic_DNA"/>
</dbReference>
<proteinExistence type="inferred from homology"/>
<dbReference type="InterPro" id="IPR008258">
    <property type="entry name" value="Transglycosylase_SLT_dom_1"/>
</dbReference>
<reference evidence="3 4" key="1">
    <citation type="submission" date="2014-04" db="EMBL/GenBank/DDBJ databases">
        <title>Draft genome sequence of Photobacterium halotolerans S2753: a solonamide, ngercheumicin and holomycin producer.</title>
        <authorList>
            <person name="Machado H.R."/>
            <person name="Gram L."/>
        </authorList>
    </citation>
    <scope>NUCLEOTIDE SEQUENCE [LARGE SCALE GENOMIC DNA]</scope>
    <source>
        <strain evidence="3 4">S2753</strain>
    </source>
</reference>
<dbReference type="GO" id="GO:0008933">
    <property type="term" value="F:peptidoglycan lytic transglycosylase activity"/>
    <property type="evidence" value="ECO:0007669"/>
    <property type="project" value="InterPro"/>
</dbReference>
<dbReference type="InterPro" id="IPR023346">
    <property type="entry name" value="Lysozyme-like_dom_sf"/>
</dbReference>
<dbReference type="PROSITE" id="PS00922">
    <property type="entry name" value="TRANSGLYCOSYLASE"/>
    <property type="match status" value="1"/>
</dbReference>
<organism evidence="3 4">
    <name type="scientific">Photobacterium galatheae</name>
    <dbReference type="NCBI Taxonomy" id="1654360"/>
    <lineage>
        <taxon>Bacteria</taxon>
        <taxon>Pseudomonadati</taxon>
        <taxon>Pseudomonadota</taxon>
        <taxon>Gammaproteobacteria</taxon>
        <taxon>Vibrionales</taxon>
        <taxon>Vibrionaceae</taxon>
        <taxon>Photobacterium</taxon>
    </lineage>
</organism>
<keyword evidence="4" id="KW-1185">Reference proteome</keyword>
<dbReference type="AlphaFoldDB" id="A0A066RTA6"/>